<sequence length="75" mass="7658">MPAITTSSTASRQVAAIARLARGRGAGFGFIARGTSCSGSGSTCCRLVRSPGRAVVRDRGVPRPGPVLACRERGV</sequence>
<dbReference type="Proteomes" id="UP001501521">
    <property type="component" value="Unassembled WGS sequence"/>
</dbReference>
<evidence type="ECO:0000313" key="2">
    <source>
        <dbReference type="Proteomes" id="UP001501521"/>
    </source>
</evidence>
<reference evidence="2" key="1">
    <citation type="journal article" date="2019" name="Int. J. Syst. Evol. Microbiol.">
        <title>The Global Catalogue of Microorganisms (GCM) 10K type strain sequencing project: providing services to taxonomists for standard genome sequencing and annotation.</title>
        <authorList>
            <consortium name="The Broad Institute Genomics Platform"/>
            <consortium name="The Broad Institute Genome Sequencing Center for Infectious Disease"/>
            <person name="Wu L."/>
            <person name="Ma J."/>
        </authorList>
    </citation>
    <scope>NUCLEOTIDE SEQUENCE [LARGE SCALE GENOMIC DNA]</scope>
    <source>
        <strain evidence="2">JCM 19125</strain>
    </source>
</reference>
<accession>A0ABP9F945</accession>
<proteinExistence type="predicted"/>
<dbReference type="EMBL" id="BAABLV010000020">
    <property type="protein sequence ID" value="GAA4896219.1"/>
    <property type="molecule type" value="Genomic_DNA"/>
</dbReference>
<organism evidence="1 2">
    <name type="scientific">Tessaracoccus lubricantis</name>
    <dbReference type="NCBI Taxonomy" id="545543"/>
    <lineage>
        <taxon>Bacteria</taxon>
        <taxon>Bacillati</taxon>
        <taxon>Actinomycetota</taxon>
        <taxon>Actinomycetes</taxon>
        <taxon>Propionibacteriales</taxon>
        <taxon>Propionibacteriaceae</taxon>
        <taxon>Tessaracoccus</taxon>
    </lineage>
</organism>
<evidence type="ECO:0000313" key="1">
    <source>
        <dbReference type="EMBL" id="GAA4896219.1"/>
    </source>
</evidence>
<name>A0ABP9F945_9ACTN</name>
<comment type="caution">
    <text evidence="1">The sequence shown here is derived from an EMBL/GenBank/DDBJ whole genome shotgun (WGS) entry which is preliminary data.</text>
</comment>
<keyword evidence="2" id="KW-1185">Reference proteome</keyword>
<protein>
    <submittedName>
        <fullName evidence="1">Uncharacterized protein</fullName>
    </submittedName>
</protein>
<gene>
    <name evidence="1" type="ORF">GCM10025789_12400</name>
</gene>